<evidence type="ECO:0000256" key="2">
    <source>
        <dbReference type="ARBA" id="ARBA00022475"/>
    </source>
</evidence>
<feature type="transmembrane region" description="Helical" evidence="6">
    <location>
        <begin position="69"/>
        <end position="88"/>
    </location>
</feature>
<dbReference type="Pfam" id="PF06271">
    <property type="entry name" value="RDD"/>
    <property type="match status" value="1"/>
</dbReference>
<feature type="transmembrane region" description="Helical" evidence="6">
    <location>
        <begin position="115"/>
        <end position="138"/>
    </location>
</feature>
<keyword evidence="5 6" id="KW-0472">Membrane</keyword>
<feature type="domain" description="RDD" evidence="7">
    <location>
        <begin position="16"/>
        <end position="151"/>
    </location>
</feature>
<evidence type="ECO:0000256" key="5">
    <source>
        <dbReference type="ARBA" id="ARBA00023136"/>
    </source>
</evidence>
<dbReference type="STRING" id="472181.SAMN05216271_3216"/>
<dbReference type="RefSeq" id="WP_092287849.1">
    <property type="nucleotide sequence ID" value="NZ_LT629763.1"/>
</dbReference>
<dbReference type="Proteomes" id="UP000243413">
    <property type="component" value="Chromosome I"/>
</dbReference>
<evidence type="ECO:0000256" key="6">
    <source>
        <dbReference type="SAM" id="Phobius"/>
    </source>
</evidence>
<evidence type="ECO:0000259" key="7">
    <source>
        <dbReference type="Pfam" id="PF06271"/>
    </source>
</evidence>
<dbReference type="PANTHER" id="PTHR36115:SF10">
    <property type="entry name" value="RDD DOMAIN-CONTAINING PROTEIN"/>
    <property type="match status" value="1"/>
</dbReference>
<evidence type="ECO:0000313" key="8">
    <source>
        <dbReference type="EMBL" id="SDS96277.1"/>
    </source>
</evidence>
<evidence type="ECO:0000256" key="3">
    <source>
        <dbReference type="ARBA" id="ARBA00022692"/>
    </source>
</evidence>
<dbReference type="AlphaFoldDB" id="A0A1H1WG71"/>
<dbReference type="GO" id="GO:0005886">
    <property type="term" value="C:plasma membrane"/>
    <property type="evidence" value="ECO:0007669"/>
    <property type="project" value="UniProtKB-SubCell"/>
</dbReference>
<feature type="transmembrane region" description="Helical" evidence="6">
    <location>
        <begin position="28"/>
        <end position="49"/>
    </location>
</feature>
<keyword evidence="3 6" id="KW-0812">Transmembrane</keyword>
<dbReference type="OrthoDB" id="9793824at2"/>
<comment type="subcellular location">
    <subcellularLocation>
        <location evidence="1">Cell membrane</location>
        <topology evidence="1">Multi-pass membrane protein</topology>
    </subcellularLocation>
</comment>
<keyword evidence="4 6" id="KW-1133">Transmembrane helix</keyword>
<dbReference type="PANTHER" id="PTHR36115">
    <property type="entry name" value="PROLINE-RICH ANTIGEN HOMOLOG-RELATED"/>
    <property type="match status" value="1"/>
</dbReference>
<evidence type="ECO:0000256" key="1">
    <source>
        <dbReference type="ARBA" id="ARBA00004651"/>
    </source>
</evidence>
<organism evidence="8 9">
    <name type="scientific">Halopseudomonas sabulinigri</name>
    <dbReference type="NCBI Taxonomy" id="472181"/>
    <lineage>
        <taxon>Bacteria</taxon>
        <taxon>Pseudomonadati</taxon>
        <taxon>Pseudomonadota</taxon>
        <taxon>Gammaproteobacteria</taxon>
        <taxon>Pseudomonadales</taxon>
        <taxon>Pseudomonadaceae</taxon>
        <taxon>Halopseudomonas</taxon>
    </lineage>
</organism>
<evidence type="ECO:0000313" key="9">
    <source>
        <dbReference type="Proteomes" id="UP000243413"/>
    </source>
</evidence>
<reference evidence="9" key="1">
    <citation type="submission" date="2016-10" db="EMBL/GenBank/DDBJ databases">
        <authorList>
            <person name="Varghese N."/>
            <person name="Submissions S."/>
        </authorList>
    </citation>
    <scope>NUCLEOTIDE SEQUENCE [LARGE SCALE GENOMIC DNA]</scope>
    <source>
        <strain evidence="9">JCM 14963</strain>
    </source>
</reference>
<gene>
    <name evidence="8" type="ORF">SAMN05216271_3216</name>
</gene>
<protein>
    <submittedName>
        <fullName evidence="8">Uncharacterized membrane protein YckC, RDD family</fullName>
    </submittedName>
</protein>
<accession>A0A1H1WG71</accession>
<sequence length="164" mass="18137">MAVKLLNPVGDFPACGLIRRLAAAGYDLMLLLAVLMVVTFGYLSIYIGLYGEAVAHQQAEAGGFVGDHVLSLIVLLVTIAFYLTFWTIKGQTLGMQAWRIRLQQVSGQSITRKQALIRILVSQASWLCGGLGFFWQLWDKHSRSWHDIASGTQLIVLPKGTFKN</sequence>
<name>A0A1H1WG71_9GAMM</name>
<proteinExistence type="predicted"/>
<keyword evidence="2" id="KW-1003">Cell membrane</keyword>
<dbReference type="InterPro" id="IPR010432">
    <property type="entry name" value="RDD"/>
</dbReference>
<dbReference type="InterPro" id="IPR051791">
    <property type="entry name" value="Pra-immunoreactive"/>
</dbReference>
<dbReference type="EMBL" id="LT629763">
    <property type="protein sequence ID" value="SDS96277.1"/>
    <property type="molecule type" value="Genomic_DNA"/>
</dbReference>
<evidence type="ECO:0000256" key="4">
    <source>
        <dbReference type="ARBA" id="ARBA00022989"/>
    </source>
</evidence>